<evidence type="ECO:0000256" key="1">
    <source>
        <dbReference type="SAM" id="Phobius"/>
    </source>
</evidence>
<dbReference type="GO" id="GO:0015019">
    <property type="term" value="F:heparan-alpha-glucosaminide N-acetyltransferase activity"/>
    <property type="evidence" value="ECO:0007669"/>
    <property type="project" value="UniProtKB-EC"/>
</dbReference>
<feature type="transmembrane region" description="Helical" evidence="1">
    <location>
        <begin position="231"/>
        <end position="251"/>
    </location>
</feature>
<protein>
    <submittedName>
        <fullName evidence="3">Heparan-alpha-glucosaminide N-acetyltransferase</fullName>
        <ecNumber evidence="3">2.3.1.78</ecNumber>
    </submittedName>
</protein>
<evidence type="ECO:0000259" key="2">
    <source>
        <dbReference type="Pfam" id="PF07786"/>
    </source>
</evidence>
<proteinExistence type="predicted"/>
<feature type="transmembrane region" description="Helical" evidence="1">
    <location>
        <begin position="118"/>
        <end position="136"/>
    </location>
</feature>
<dbReference type="Proteomes" id="UP001461341">
    <property type="component" value="Chromosome"/>
</dbReference>
<dbReference type="EMBL" id="CP121689">
    <property type="protein sequence ID" value="WZL75523.1"/>
    <property type="molecule type" value="Genomic_DNA"/>
</dbReference>
<keyword evidence="1" id="KW-0812">Transmembrane</keyword>
<evidence type="ECO:0000313" key="4">
    <source>
        <dbReference type="Proteomes" id="UP001461341"/>
    </source>
</evidence>
<feature type="domain" description="Heparan-alpha-glucosaminide N-acetyltransferase catalytic" evidence="2">
    <location>
        <begin position="13"/>
        <end position="239"/>
    </location>
</feature>
<feature type="transmembrane region" description="Helical" evidence="1">
    <location>
        <begin position="94"/>
        <end position="112"/>
    </location>
</feature>
<accession>A0ABZ2YB56</accession>
<sequence length="256" mass="29504">MNRKNPARIKKERFYEIDVLRGCAIVSMVIYHLLYDLSAFGNLKIELYRGGWLYFQRYIATSFLALSGISLHLSYERMKQKTGNAQLIHLIRRGVIIFLWGMVISVVTYLFLDGAYVRFGILHCIGASIIIGSFLLRFPKFTLPLGVVLIALGWWFYGKDFPFGYLLWLGFKPYRFYTVDYFPLLPWLGVFLLGVFLGHTLYPGYRRRVQLGDYSHFPLFAALSFLGKHSLTIYLLHQPVILGLLFALGVLQPPGL</sequence>
<dbReference type="EC" id="2.3.1.78" evidence="3"/>
<feature type="transmembrane region" description="Helical" evidence="1">
    <location>
        <begin position="14"/>
        <end position="34"/>
    </location>
</feature>
<evidence type="ECO:0000313" key="3">
    <source>
        <dbReference type="EMBL" id="WZL75523.1"/>
    </source>
</evidence>
<keyword evidence="3" id="KW-0012">Acyltransferase</keyword>
<keyword evidence="4" id="KW-1185">Reference proteome</keyword>
<keyword evidence="1" id="KW-0472">Membrane</keyword>
<dbReference type="RefSeq" id="WP_369017670.1">
    <property type="nucleotide sequence ID" value="NZ_CP121689.1"/>
</dbReference>
<feature type="transmembrane region" description="Helical" evidence="1">
    <location>
        <begin position="184"/>
        <end position="202"/>
    </location>
</feature>
<organism evidence="3 4">
    <name type="scientific">Thermatribacter velox</name>
    <dbReference type="NCBI Taxonomy" id="3039681"/>
    <lineage>
        <taxon>Bacteria</taxon>
        <taxon>Pseudomonadati</taxon>
        <taxon>Atribacterota</taxon>
        <taxon>Atribacteria</taxon>
        <taxon>Atribacterales</taxon>
        <taxon>Thermatribacteraceae</taxon>
        <taxon>Thermatribacter</taxon>
    </lineage>
</organism>
<feature type="transmembrane region" description="Helical" evidence="1">
    <location>
        <begin position="54"/>
        <end position="73"/>
    </location>
</feature>
<reference evidence="3 4" key="1">
    <citation type="submission" date="2023-03" db="EMBL/GenBank/DDBJ databases">
        <title>Novel Species.</title>
        <authorList>
            <person name="Ma S."/>
        </authorList>
    </citation>
    <scope>NUCLEOTIDE SEQUENCE [LARGE SCALE GENOMIC DNA]</scope>
    <source>
        <strain evidence="3 4">B11</strain>
    </source>
</reference>
<keyword evidence="3" id="KW-0808">Transferase</keyword>
<name>A0ABZ2YB56_9BACT</name>
<feature type="transmembrane region" description="Helical" evidence="1">
    <location>
        <begin position="141"/>
        <end position="157"/>
    </location>
</feature>
<gene>
    <name evidence="3" type="ORF">QBE54_07965</name>
</gene>
<dbReference type="Pfam" id="PF07786">
    <property type="entry name" value="HGSNAT_cat"/>
    <property type="match status" value="1"/>
</dbReference>
<keyword evidence="1" id="KW-1133">Transmembrane helix</keyword>
<dbReference type="InterPro" id="IPR012429">
    <property type="entry name" value="HGSNAT_cat"/>
</dbReference>